<accession>A0A2N5U359</accession>
<dbReference type="EMBL" id="PGCI01000249">
    <property type="protein sequence ID" value="PLW32177.1"/>
    <property type="molecule type" value="Genomic_DNA"/>
</dbReference>
<evidence type="ECO:0000313" key="2">
    <source>
        <dbReference type="Proteomes" id="UP000235392"/>
    </source>
</evidence>
<dbReference type="Proteomes" id="UP000235392">
    <property type="component" value="Unassembled WGS sequence"/>
</dbReference>
<name>A0A2N5U359_9BASI</name>
<sequence length="58" mass="6574">MWPVLSCQAIWELPACQDKLASRELFEQQDLGKQRALDQQQALGKQRALGHVAVVLAW</sequence>
<organism evidence="1 2">
    <name type="scientific">Puccinia coronata f. sp. avenae</name>
    <dbReference type="NCBI Taxonomy" id="200324"/>
    <lineage>
        <taxon>Eukaryota</taxon>
        <taxon>Fungi</taxon>
        <taxon>Dikarya</taxon>
        <taxon>Basidiomycota</taxon>
        <taxon>Pucciniomycotina</taxon>
        <taxon>Pucciniomycetes</taxon>
        <taxon>Pucciniales</taxon>
        <taxon>Pucciniaceae</taxon>
        <taxon>Puccinia</taxon>
    </lineage>
</organism>
<evidence type="ECO:0000313" key="1">
    <source>
        <dbReference type="EMBL" id="PLW32177.1"/>
    </source>
</evidence>
<reference evidence="1 2" key="1">
    <citation type="submission" date="2017-11" db="EMBL/GenBank/DDBJ databases">
        <title>De novo assembly and phasing of dikaryotic genomes from two isolates of Puccinia coronata f. sp. avenae, the causal agent of oat crown rust.</title>
        <authorList>
            <person name="Miller M.E."/>
            <person name="Zhang Y."/>
            <person name="Omidvar V."/>
            <person name="Sperschneider J."/>
            <person name="Schwessinger B."/>
            <person name="Raley C."/>
            <person name="Palmer J.M."/>
            <person name="Garnica D."/>
            <person name="Upadhyaya N."/>
            <person name="Rathjen J."/>
            <person name="Taylor J.M."/>
            <person name="Park R.F."/>
            <person name="Dodds P.N."/>
            <person name="Hirsch C.D."/>
            <person name="Kianian S.F."/>
            <person name="Figueroa M."/>
        </authorList>
    </citation>
    <scope>NUCLEOTIDE SEQUENCE [LARGE SCALE GENOMIC DNA]</scope>
    <source>
        <strain evidence="1">12SD80</strain>
    </source>
</reference>
<proteinExistence type="predicted"/>
<gene>
    <name evidence="1" type="ORF">PCASD_21670</name>
</gene>
<protein>
    <submittedName>
        <fullName evidence="1">Uncharacterized protein</fullName>
    </submittedName>
</protein>
<comment type="caution">
    <text evidence="1">The sequence shown here is derived from an EMBL/GenBank/DDBJ whole genome shotgun (WGS) entry which is preliminary data.</text>
</comment>
<dbReference type="AlphaFoldDB" id="A0A2N5U359"/>